<dbReference type="Proteomes" id="UP000642748">
    <property type="component" value="Unassembled WGS sequence"/>
</dbReference>
<gene>
    <name evidence="2" type="ORF">Raf01_71240</name>
</gene>
<proteinExistence type="predicted"/>
<dbReference type="AlphaFoldDB" id="A0A8J3QZD4"/>
<dbReference type="EMBL" id="BONZ01000075">
    <property type="protein sequence ID" value="GIH18952.1"/>
    <property type="molecule type" value="Genomic_DNA"/>
</dbReference>
<keyword evidence="3" id="KW-1185">Reference proteome</keyword>
<comment type="caution">
    <text evidence="2">The sequence shown here is derived from an EMBL/GenBank/DDBJ whole genome shotgun (WGS) entry which is preliminary data.</text>
</comment>
<organism evidence="2 3">
    <name type="scientific">Rugosimonospora africana</name>
    <dbReference type="NCBI Taxonomy" id="556532"/>
    <lineage>
        <taxon>Bacteria</taxon>
        <taxon>Bacillati</taxon>
        <taxon>Actinomycetota</taxon>
        <taxon>Actinomycetes</taxon>
        <taxon>Micromonosporales</taxon>
        <taxon>Micromonosporaceae</taxon>
        <taxon>Rugosimonospora</taxon>
    </lineage>
</organism>
<protein>
    <submittedName>
        <fullName evidence="2">Uncharacterized protein</fullName>
    </submittedName>
</protein>
<feature type="compositionally biased region" description="Polar residues" evidence="1">
    <location>
        <begin position="1"/>
        <end position="10"/>
    </location>
</feature>
<feature type="region of interest" description="Disordered" evidence="1">
    <location>
        <begin position="1"/>
        <end position="20"/>
    </location>
</feature>
<evidence type="ECO:0000313" key="3">
    <source>
        <dbReference type="Proteomes" id="UP000642748"/>
    </source>
</evidence>
<sequence>MHGSGNNSGRGASKSKPKKCGTFDLKCHAKKLAHAANTFYQAHKAIIATVADYAVGTLAFGLYEAATDGAGTIACAALGGALGNLVNHALNPQAGDDSDGGRPGGVVCHQHDPIGV</sequence>
<accession>A0A8J3QZD4</accession>
<name>A0A8J3QZD4_9ACTN</name>
<evidence type="ECO:0000256" key="1">
    <source>
        <dbReference type="SAM" id="MobiDB-lite"/>
    </source>
</evidence>
<reference evidence="2" key="1">
    <citation type="submission" date="2021-01" db="EMBL/GenBank/DDBJ databases">
        <title>Whole genome shotgun sequence of Rugosimonospora africana NBRC 104875.</title>
        <authorList>
            <person name="Komaki H."/>
            <person name="Tamura T."/>
        </authorList>
    </citation>
    <scope>NUCLEOTIDE SEQUENCE</scope>
    <source>
        <strain evidence="2">NBRC 104875</strain>
    </source>
</reference>
<evidence type="ECO:0000313" key="2">
    <source>
        <dbReference type="EMBL" id="GIH18952.1"/>
    </source>
</evidence>